<organism evidence="6">
    <name type="scientific">Rouxiella sp. WC2420</name>
    <dbReference type="NCBI Taxonomy" id="3234145"/>
    <lineage>
        <taxon>Bacteria</taxon>
        <taxon>Pseudomonadati</taxon>
        <taxon>Pseudomonadota</taxon>
        <taxon>Gammaproteobacteria</taxon>
        <taxon>Enterobacterales</taxon>
        <taxon>Yersiniaceae</taxon>
        <taxon>Rouxiella</taxon>
    </lineage>
</organism>
<dbReference type="Gene3D" id="1.10.10.60">
    <property type="entry name" value="Homeodomain-like"/>
    <property type="match status" value="1"/>
</dbReference>
<evidence type="ECO:0000259" key="5">
    <source>
        <dbReference type="PROSITE" id="PS50977"/>
    </source>
</evidence>
<dbReference type="PROSITE" id="PS01081">
    <property type="entry name" value="HTH_TETR_1"/>
    <property type="match status" value="1"/>
</dbReference>
<keyword evidence="1" id="KW-0805">Transcription regulation</keyword>
<feature type="domain" description="HTH tetR-type" evidence="5">
    <location>
        <begin position="1"/>
        <end position="58"/>
    </location>
</feature>
<dbReference type="SUPFAM" id="SSF46689">
    <property type="entry name" value="Homeodomain-like"/>
    <property type="match status" value="1"/>
</dbReference>
<dbReference type="Gene3D" id="1.10.357.10">
    <property type="entry name" value="Tetracycline Repressor, domain 2"/>
    <property type="match status" value="1"/>
</dbReference>
<dbReference type="Pfam" id="PF16925">
    <property type="entry name" value="TetR_C_13"/>
    <property type="match status" value="1"/>
</dbReference>
<keyword evidence="2 4" id="KW-0238">DNA-binding</keyword>
<evidence type="ECO:0000256" key="2">
    <source>
        <dbReference type="ARBA" id="ARBA00023125"/>
    </source>
</evidence>
<dbReference type="AlphaFoldDB" id="A0AB39VUV0"/>
<dbReference type="InterPro" id="IPR011075">
    <property type="entry name" value="TetR_C"/>
</dbReference>
<reference evidence="6" key="1">
    <citation type="submission" date="2024-07" db="EMBL/GenBank/DDBJ databases">
        <authorList>
            <person name="Biller S.J."/>
        </authorList>
    </citation>
    <scope>NUCLEOTIDE SEQUENCE</scope>
    <source>
        <strain evidence="6">WC2420</strain>
    </source>
</reference>
<dbReference type="PANTHER" id="PTHR47506">
    <property type="entry name" value="TRANSCRIPTIONAL REGULATORY PROTEIN"/>
    <property type="match status" value="1"/>
</dbReference>
<keyword evidence="3" id="KW-0804">Transcription</keyword>
<dbReference type="InterPro" id="IPR036271">
    <property type="entry name" value="Tet_transcr_reg_TetR-rel_C_sf"/>
</dbReference>
<evidence type="ECO:0000256" key="4">
    <source>
        <dbReference type="PROSITE-ProRule" id="PRU00335"/>
    </source>
</evidence>
<dbReference type="GO" id="GO:0003677">
    <property type="term" value="F:DNA binding"/>
    <property type="evidence" value="ECO:0007669"/>
    <property type="project" value="UniProtKB-UniRule"/>
</dbReference>
<gene>
    <name evidence="6" type="ORF">AB3G37_09840</name>
</gene>
<protein>
    <submittedName>
        <fullName evidence="6">TetR/AcrR family transcriptional regulator</fullName>
    </submittedName>
</protein>
<dbReference type="Pfam" id="PF00440">
    <property type="entry name" value="TetR_N"/>
    <property type="match status" value="1"/>
</dbReference>
<dbReference type="InterPro" id="IPR001647">
    <property type="entry name" value="HTH_TetR"/>
</dbReference>
<evidence type="ECO:0000313" key="6">
    <source>
        <dbReference type="EMBL" id="XDU74345.1"/>
    </source>
</evidence>
<dbReference type="InterPro" id="IPR009057">
    <property type="entry name" value="Homeodomain-like_sf"/>
</dbReference>
<dbReference type="InterPro" id="IPR023772">
    <property type="entry name" value="DNA-bd_HTH_TetR-type_CS"/>
</dbReference>
<dbReference type="SUPFAM" id="SSF48498">
    <property type="entry name" value="Tetracyclin repressor-like, C-terminal domain"/>
    <property type="match status" value="1"/>
</dbReference>
<dbReference type="EMBL" id="CP165628">
    <property type="protein sequence ID" value="XDU74345.1"/>
    <property type="molecule type" value="Genomic_DNA"/>
</dbReference>
<dbReference type="PANTHER" id="PTHR47506:SF10">
    <property type="entry name" value="TRANSCRIPTIONAL REGULATORY PROTEIN"/>
    <property type="match status" value="1"/>
</dbReference>
<proteinExistence type="predicted"/>
<dbReference type="RefSeq" id="WP_369790527.1">
    <property type="nucleotide sequence ID" value="NZ_CP165628.1"/>
</dbReference>
<dbReference type="PROSITE" id="PS50977">
    <property type="entry name" value="HTH_TETR_2"/>
    <property type="match status" value="1"/>
</dbReference>
<sequence length="185" mass="19781">MDQALDKAILVFSERGYHASSINDLTQAMELAAGSVYKAFKDKRAIFIAAFDRYKWVRNAQLAQAISSAVTGRAQLEAALMFYAESAQGAQGILGCLVVNGATELATFDEEIAQKVRVSLANSEKMLSGLIAAGKQDGSIMATADEQVLGRALLSVTQGMRVIGKTGRSREDMQAVVSAALKMLE</sequence>
<evidence type="ECO:0000256" key="3">
    <source>
        <dbReference type="ARBA" id="ARBA00023163"/>
    </source>
</evidence>
<feature type="DNA-binding region" description="H-T-H motif" evidence="4">
    <location>
        <begin position="21"/>
        <end position="40"/>
    </location>
</feature>
<name>A0AB39VUV0_9GAMM</name>
<accession>A0AB39VUV0</accession>
<evidence type="ECO:0000256" key="1">
    <source>
        <dbReference type="ARBA" id="ARBA00023015"/>
    </source>
</evidence>